<dbReference type="CDD" id="cd00051">
    <property type="entry name" value="EFh"/>
    <property type="match status" value="1"/>
</dbReference>
<feature type="region of interest" description="Disordered" evidence="9">
    <location>
        <begin position="370"/>
        <end position="390"/>
    </location>
</feature>
<dbReference type="InterPro" id="IPR018247">
    <property type="entry name" value="EF_Hand_1_Ca_BS"/>
</dbReference>
<dbReference type="PROSITE" id="PS00019">
    <property type="entry name" value="ACTININ_1"/>
    <property type="match status" value="1"/>
</dbReference>
<feature type="domain" description="GAR" evidence="12">
    <location>
        <begin position="4521"/>
        <end position="4592"/>
    </location>
</feature>
<dbReference type="GO" id="GO:0005509">
    <property type="term" value="F:calcium ion binding"/>
    <property type="evidence" value="ECO:0007669"/>
    <property type="project" value="InterPro"/>
</dbReference>
<dbReference type="EMBL" id="JYDQ01000038">
    <property type="protein sequence ID" value="KRY19174.1"/>
    <property type="molecule type" value="Genomic_DNA"/>
</dbReference>
<evidence type="ECO:0000256" key="9">
    <source>
        <dbReference type="SAM" id="MobiDB-lite"/>
    </source>
</evidence>
<evidence type="ECO:0000313" key="13">
    <source>
        <dbReference type="EMBL" id="KRY19174.1"/>
    </source>
</evidence>
<dbReference type="InterPro" id="IPR001715">
    <property type="entry name" value="CH_dom"/>
</dbReference>
<name>A0A0V1A2S1_9BILA</name>
<dbReference type="GO" id="GO:0045104">
    <property type="term" value="P:intermediate filament cytoskeleton organization"/>
    <property type="evidence" value="ECO:0007669"/>
    <property type="project" value="InterPro"/>
</dbReference>
<dbReference type="SUPFAM" id="SSF47576">
    <property type="entry name" value="Calponin-homology domain, CH-domain"/>
    <property type="match status" value="1"/>
</dbReference>
<evidence type="ECO:0000256" key="1">
    <source>
        <dbReference type="ARBA" id="ARBA00004245"/>
    </source>
</evidence>
<dbReference type="InterPro" id="IPR036872">
    <property type="entry name" value="CH_dom_sf"/>
</dbReference>
<dbReference type="Gene3D" id="3.30.920.20">
    <property type="entry name" value="Gas2-like domain"/>
    <property type="match status" value="1"/>
</dbReference>
<dbReference type="InterPro" id="IPR036534">
    <property type="entry name" value="GAR_dom_sf"/>
</dbReference>
<dbReference type="PANTHER" id="PTHR23169:SF23">
    <property type="entry name" value="SHORT STOP, ISOFORM H"/>
    <property type="match status" value="1"/>
</dbReference>
<dbReference type="CDD" id="cd00176">
    <property type="entry name" value="SPEC"/>
    <property type="match status" value="8"/>
</dbReference>
<evidence type="ECO:0000256" key="4">
    <source>
        <dbReference type="ARBA" id="ARBA00022737"/>
    </source>
</evidence>
<dbReference type="SUPFAM" id="SSF47473">
    <property type="entry name" value="EF-hand"/>
    <property type="match status" value="1"/>
</dbReference>
<dbReference type="InterPro" id="IPR043197">
    <property type="entry name" value="Plakin"/>
</dbReference>
<dbReference type="InterPro" id="IPR041615">
    <property type="entry name" value="Desmoplakin_SH3"/>
</dbReference>
<dbReference type="SMART" id="SM00054">
    <property type="entry name" value="EFh"/>
    <property type="match status" value="2"/>
</dbReference>
<feature type="compositionally biased region" description="Basic residues" evidence="9">
    <location>
        <begin position="4748"/>
        <end position="4769"/>
    </location>
</feature>
<sequence>MLTDTLTLIYQTEKLPLNLSLHWMLQLKLFYELISHDIAGNFIEKLYDNSTIEDHFQENDEKNRTLSVQNILFLDERSGQLCQATIGKWFLNERFSRCSTLNTACSNQRQYCGVNFNLRKSYELKLSKLAPSQSIIYFRRANVSFSPFQGQIQNSPVLYFVEYNVALSYFSPMYKECSFLSGRFRKALCKCSPNVTLVTNVAVSIGCAVHSGCLCSSRAVALSFDASFGRALVASFDRRSGCRLWPSSERSGNDERLNGSRLWCKVVTRMFYSNVCSLYMAAYEYWGPQPLSWLCRVCVRPTARRPVRARLVFRLDALRAFASPVASASSRTYRFFSTKSGADILRTHFRRNRLVDMTYRGRGNAFFQMSTSSSPNKNMQANDDSDSEEVTAEMISKESGSTEEESMQSVLATAKAERANIQKKAFTVWMNRLLESRSKKVNDLFVDLKDGILLLNVLELLTGKQLKPDQGLLRIHHVQNVSKVLNFLIEENVKLVNMRPEHIVDGNEKLILGLVWVIILHFQVSEPWHEVERRGGFTAKEGLLNWVQDVTSGYSGVNVQNFTTSWRDGLAFNAILHRFRPDLVKWSEVLHRMKPRERLENAFELFEKEFQVSRLLDPEDVDVSHPEEKSLTVYISMLYNALSNLEMPNFQDEVMRYRLSAREFSSWLQRAINSYQNTSAHPSERLLAEIDEFRKEEMRNKHREKERLEKEYADLEEKLSNIDVFSVEHEFTPGRLNRLWEDLLDALAARERALGGDVRVDLDELARNLNLQIGITNEKLDELLQQIEAADNNTSHDSVDLIVDGLNALESPIEGFFHDVDVLRSCNHPQANDFYRQVFGLHQRRIAYLQRCQGCLQLLDSSYVSRTERERLCRNKTQIFTQVCDYIQWVEQRIKELSELEFSEKLSDLDSMLEKHKLDHAEIMDFRTTVEQCIARQADIPAEDTDEYCNYLSKLEGDYSQLKKLSTGRMLDLDMLTAFVRAAQLELMWIQEREVIEVTRNWSDFVNLDLSMLQNYYKQLMHEIELREAQFNDVHDQGAALLNQRHPAVEVIELYVGMMQAQWDWLLGLTQCLEVHLQDSLNLSRFLEDVSNCENWFECEIQVLTELSNRRFNYLNLDECESMLAQLKEMRAMMDRYSETLISLSERSRTLSPLWQRGERITTTILVTALCNYLEKDIVVHKDDECVLIDNSDLVRWRVQFHGGVEFEAPSVIFRIPPPDTRVAVCLQRLQMLFDRMRRLWLENFHSIRFMAISDSLRKVRSWDLKQFLELDPASRDGLVSALNNDANELLAELDEDDPLSVQLRDELNAANEHFYRLIKLAQREPDPDVVENFDRKAKTLLQKLDNGLQALDSEMSMIQELFRQILDPSPMQRALLEQVLSRWENLWETSKMHAESIKAVEAVLTGIVEANEILNAHERTLCLYDYMPSNLDQLRNMHAELLSVQMLLQQQQAVFDDLSSNVGKLRQHVARTRFNVADHYDINNADDDVQELTVRWENICYQVIDRLNLIESATGVLMQYQSAYENENAWLERVEKTIDDLRIDESINPEEYQKHLDLLMAEYRNLTERTEAVEHVNREGGRFIREAKTYDSRISQYRDSIMERNPTLSFGSYSSMSGHRQVAKDLEDFNRRFSQLASVILERRNVIQVWMQSYRRRREEGMKNKIDAWINEAEQMVIVFKQIHDKTIEQISQQQLTSDGLKPLSEFIWNAKFELSGMIAKAERLETSSKTFQVDCAHYLSPDGFHKLQSLQDQLAQQASFSTKLIVLIEKIDQARLVLTDAIFKSEQFSVWLTAVQSMIEKVENDADLLREMRTQIEQEYTKANAVMLPELQTLIGNEAFCNSVCNCMIVETNVLRRLADPSSSSIDYSIRVGDINSGILKEKFNSTLQHLKVLCDTVTVVADRAPFSPVFLGTEDNSVAENVDYRSTTDGVKADETNNSGLKDDDNSCSSTDDASTALSVSEERNDDSLIVELVHSRNELERDLNLVNGRRRINSVDSRIESATAQMDYIEQELDSICRLMFERSAGVVHRLLMSLQNQMVTLNKDVEFITAQSSDIVQCCSSAASGYLQLKLDNLIRRQSNLKGKFDDVSNFVIESERQVKQAISESLVWTKQMFDQLSEFDNVSPLQNELKKQISAYDEFYNDVLAKQAEFASIIARGKKLIVSEEEANVFGQSCGTEVGELESALENLLQKSRQKARHFNDSLDLVISVDRLERRLMGKVEDWENEIQLLSSTGDAKLENTHHSLTELQHQMDCEKMNLTQLKLLTERLIETTSTDHQQQMNDRCNVVFERFEMVRASCLEKLHAVEQCRQVVSKFDSLLAEANESYADFNARLTALQDEQKSSRCDLAALREIARESHDLFTQKLAELKRLCSPSVGRDLPIPHARQAKMVEQFQQKSISFENCVRNYMNKLQHVENHCATVDSAVKSALEILEEVEKALSTEQEIDSTDGTSTIITGTGCEVLTVKKANSLERSLSASKQKVEDCIRKCCGPLRQMHFDKDADNCQKLIDQTLARLQLTGKNLEEKCKSLQQLVSEGKDVRQQLIKHLRLLKHLCSDALLNSKAAVPYDMEEIENLLLKIQSYSYYGCFKETKHNSESVTSSALAIVDSSMPYMSNAVLETSMKEELETLTQALRRRVKDFSNRIESKEKQLEEARSSLTNFLENLKNMEEWLRNTELLIRDQKVFSSNPVVIESQLREQELLRKLLDDKSLFWEEISKACSPPAGSKLARDVQDIDRRFSDMKNDQESRMSILKDAFEIACIWNNYFTVLADWLQATEARVNDIGYVTTDEDSITKQFEKLKVLEKEFEESGNHLEKVMHFGQQFQDLLCDSEAAIVGEQMSSHSNRYQKLYSTVENLSELLSEMQQGVLSLTERIDDVDSWLNDLAERLNSVPPIDDIQVDVLSKQSQQIMCVAEEISRFQIRVAKLMEFGHEMCKNMPDDEAETIQHRLELLHLRYAELSDTADERMLVLQDAFSAAWEFSATHTTLSEWLSAVEEDLVQIDEVSICHQLELINNIESDTTEMRELMEKMATTGDKLNNFCSSEGKAEICRISSRIKSRYSNVCEQLEQLCERSSTAKEEWQRVMAALDGLIDWLEPVEKKIKQGAVFSADLNIARDTLERHRMLQADIFSQRTRANDILLLGNKVSKLLNPDDRQFLVEKMEKLRTLSDAVTDCSCSLLEHLEELVATITCFDEAYKELDAWLTSEESEVECMHLLQDDGMHDIVEVNKRIWKNISDGYIMVEKLEKYRLEVKKLACAEDAARIAKLTSQLTSRYEDLKNTFKMRADVIERTQVHSGKVIYQLDGILESLNDCKERFNSICSRISDRPELLSRQIEENMALVKDLERKQSLCHSLINGIDCDDEVKMLSDKADLIELLSVELYNIITSHTYKLHETLRVAGSFWNLYAACMEKWKPIESQLSSSESATCEALCLVDMRDQLIRMKAQFSDKQASAEGCEKLGNQLLKLVGDEFKSNVVETVRQLKTTNQRITDLLNKRDQEIEYKLTKADSMTQLSDHILIMLKNVEDQINNFQDIGDQLEQLNEQFQEVLCLKDQLDAVTVLVEQLKQLCETFCSGSPVTDVSYARHAYETISSHLKLLYSIASSRHQDLEKALLQVGCAQVALDQMINWIEKTTGTVHELRCRPGDIKSVDLQLAVLRAVANDVAAHRATMAEVTDAVTRNRQFHPDQSSEQSSMVEKVEIMQSKWDALMASIDVKLSELEYSKQETFRFLDMFVEWQVWMSDVESAISNGRHVGGLPDTAKEQLEKFQLIVADVASKKSTIDSAIVDALDYTRDNSALQSPLFDEIQKFETRWKLLQKRVEEHSQKLERALKQAIEFDSLVTECSCWQQRAEHYLNHLEPASRLKAKLKTQMEQHLTFCEEIDTRRQQMLTLDGCGTRMKYTCRRPDATFIKNQLATMLTSWSKILTRAADRSKQLDTVSRSCTSFFDQLEQLNCKFDELQDQFQQLLVQQHLLPGGSGSGGGFSVEHLVQALDQLSMFQGQLSALSADLDRIAAQGRQLREHAIAEEQQVIGDAVSAARDKWNGLNGALLERQARLEQSLLFNGQLEEAVDVLMVWLRQAEELLGDDERVGGDVDTLLELDERLQTLRSGLQSRESSIASIRDMRHECSSTNEQRQQQQQQLSDSIVEKVDVMLELWDTVSRLVDQRHAALCKSRADAERLKTDCGALFEWLAQAETRARPTEQNCERRIAALEHLIEEIDSKRGSVDEVLELGRRIRAVCHPKAEKPLERCLTALEARYAQTLQMVRQRLLRLKSDLDQEKQLDVDLKLLLDWVQKMQAKIDSLQDNLPSYTPGTADVLDEQHKKIVELIERQLMFEVSLQERQREVDEATADFRTVEAEQLGLVTPGAAASRPKNARTAQLVAAWRKLWLSCISYKNALNERLHYIIEMKQLSGFSFEDWRRRYVRWMAERKCRAVDLFKRYDCDGDGRLTCDQFRDAILNSRFKTTKAEMDLVVEAIDRNRDGFVDMTEFLHALRADSDHFTDDKRITEEIAKQLNLCSCKQKYRVEEVRPGRCYRLGERLKLVRIYRSTVMVRVGGGWQTFQEFMSKNDPCRAKGRTNLELREQFILPEGGSQAVWLFRRKNVKPEKAAKLSSGGTSYGPVTKIREKTERSMPMCSTGGAVAGNASVADNVCETSPAEPSSITACDAGDHSSSQANLPANTDASGVTSPLRSSEREINTAETSKRRKEQRTSSAAPSSLQPPSTSSSSHRKNNTTTGRGRRGGRGRKNF</sequence>
<dbReference type="SMART" id="SM00243">
    <property type="entry name" value="GAS2"/>
    <property type="match status" value="1"/>
</dbReference>
<feature type="compositionally biased region" description="Basic and acidic residues" evidence="9">
    <location>
        <begin position="1934"/>
        <end position="1948"/>
    </location>
</feature>
<evidence type="ECO:0000259" key="10">
    <source>
        <dbReference type="PROSITE" id="PS50021"/>
    </source>
</evidence>
<feature type="region of interest" description="Disordered" evidence="9">
    <location>
        <begin position="4628"/>
        <end position="4656"/>
    </location>
</feature>
<feature type="coiled-coil region" evidence="8">
    <location>
        <begin position="1794"/>
        <end position="1821"/>
    </location>
</feature>
<comment type="caution">
    <text evidence="13">The sequence shown here is derived from an EMBL/GenBank/DDBJ whole genome shotgun (WGS) entry which is preliminary data.</text>
</comment>
<dbReference type="InterPro" id="IPR002048">
    <property type="entry name" value="EF_hand_dom"/>
</dbReference>
<feature type="coiled-coil region" evidence="8">
    <location>
        <begin position="766"/>
        <end position="793"/>
    </location>
</feature>
<evidence type="ECO:0000256" key="3">
    <source>
        <dbReference type="ARBA" id="ARBA00022553"/>
    </source>
</evidence>
<dbReference type="Gene3D" id="1.20.58.60">
    <property type="match status" value="17"/>
</dbReference>
<dbReference type="GO" id="GO:0042060">
    <property type="term" value="P:wound healing"/>
    <property type="evidence" value="ECO:0007669"/>
    <property type="project" value="TreeGrafter"/>
</dbReference>
<proteinExistence type="predicted"/>
<dbReference type="Pfam" id="PF02187">
    <property type="entry name" value="GAS2"/>
    <property type="match status" value="1"/>
</dbReference>
<dbReference type="Pfam" id="PF17902">
    <property type="entry name" value="SH3_10"/>
    <property type="match status" value="1"/>
</dbReference>
<feature type="domain" description="Calponin-homology (CH)" evidence="10">
    <location>
        <begin position="537"/>
        <end position="643"/>
    </location>
</feature>
<dbReference type="SMART" id="SM00033">
    <property type="entry name" value="CH"/>
    <property type="match status" value="2"/>
</dbReference>
<reference evidence="13 14" key="1">
    <citation type="submission" date="2015-01" db="EMBL/GenBank/DDBJ databases">
        <title>Evolution of Trichinella species and genotypes.</title>
        <authorList>
            <person name="Korhonen P.K."/>
            <person name="Edoardo P."/>
            <person name="Giuseppe L.R."/>
            <person name="Gasser R.B."/>
        </authorList>
    </citation>
    <scope>NUCLEOTIDE SEQUENCE [LARGE SCALE GENOMIC DNA]</scope>
    <source>
        <strain evidence="13">ISS2496</strain>
    </source>
</reference>
<dbReference type="PROSITE" id="PS51460">
    <property type="entry name" value="GAR"/>
    <property type="match status" value="1"/>
</dbReference>
<comment type="subcellular location">
    <subcellularLocation>
        <location evidence="1">Cytoplasm</location>
        <location evidence="1">Cytoskeleton</location>
    </subcellularLocation>
</comment>
<dbReference type="GO" id="GO:0031122">
    <property type="term" value="P:cytoplasmic microtubule organization"/>
    <property type="evidence" value="ECO:0007669"/>
    <property type="project" value="TreeGrafter"/>
</dbReference>
<feature type="domain" description="EF-hand" evidence="11">
    <location>
        <begin position="4455"/>
        <end position="4483"/>
    </location>
</feature>
<dbReference type="PROSITE" id="PS50021">
    <property type="entry name" value="CH"/>
    <property type="match status" value="2"/>
</dbReference>
<evidence type="ECO:0000259" key="12">
    <source>
        <dbReference type="PROSITE" id="PS51460"/>
    </source>
</evidence>
<dbReference type="Gene3D" id="2.30.30.40">
    <property type="entry name" value="SH3 Domains"/>
    <property type="match status" value="1"/>
</dbReference>
<keyword evidence="4" id="KW-0677">Repeat</keyword>
<feature type="coiled-coil region" evidence="8">
    <location>
        <begin position="2632"/>
        <end position="2677"/>
    </location>
</feature>
<dbReference type="Gene3D" id="1.10.418.10">
    <property type="entry name" value="Calponin-like domain"/>
    <property type="match status" value="2"/>
</dbReference>
<dbReference type="InterPro" id="IPR011992">
    <property type="entry name" value="EF-hand-dom_pair"/>
</dbReference>
<feature type="region of interest" description="Disordered" evidence="9">
    <location>
        <begin position="1924"/>
        <end position="1964"/>
    </location>
</feature>
<evidence type="ECO:0000256" key="7">
    <source>
        <dbReference type="ARBA" id="ARBA00023212"/>
    </source>
</evidence>
<dbReference type="GO" id="GO:0005198">
    <property type="term" value="F:structural molecule activity"/>
    <property type="evidence" value="ECO:0007669"/>
    <property type="project" value="TreeGrafter"/>
</dbReference>
<accession>A0A0V1A2S1</accession>
<keyword evidence="7" id="KW-0206">Cytoskeleton</keyword>
<dbReference type="Pfam" id="PF00435">
    <property type="entry name" value="Spectrin"/>
    <property type="match status" value="2"/>
</dbReference>
<dbReference type="SUPFAM" id="SSF143575">
    <property type="entry name" value="GAS2 domain-like"/>
    <property type="match status" value="1"/>
</dbReference>
<dbReference type="InterPro" id="IPR002017">
    <property type="entry name" value="Spectrin_repeat"/>
</dbReference>
<feature type="domain" description="Calponin-homology (CH)" evidence="10">
    <location>
        <begin position="420"/>
        <end position="523"/>
    </location>
</feature>
<keyword evidence="6" id="KW-0009">Actin-binding</keyword>
<dbReference type="GO" id="GO:0030056">
    <property type="term" value="C:hemidesmosome"/>
    <property type="evidence" value="ECO:0007669"/>
    <property type="project" value="TreeGrafter"/>
</dbReference>
<dbReference type="PANTHER" id="PTHR23169">
    <property type="entry name" value="ENVOPLAKIN"/>
    <property type="match status" value="1"/>
</dbReference>
<feature type="compositionally biased region" description="Polar residues" evidence="9">
    <location>
        <begin position="1950"/>
        <end position="1962"/>
    </location>
</feature>
<dbReference type="SMART" id="SM00150">
    <property type="entry name" value="SPEC"/>
    <property type="match status" value="19"/>
</dbReference>
<keyword evidence="14" id="KW-1185">Reference proteome</keyword>
<dbReference type="Proteomes" id="UP000054783">
    <property type="component" value="Unassembled WGS sequence"/>
</dbReference>
<evidence type="ECO:0000256" key="5">
    <source>
        <dbReference type="ARBA" id="ARBA00022837"/>
    </source>
</evidence>
<evidence type="ECO:0000256" key="2">
    <source>
        <dbReference type="ARBA" id="ARBA00022490"/>
    </source>
</evidence>
<organism evidence="13 14">
    <name type="scientific">Trichinella patagoniensis</name>
    <dbReference type="NCBI Taxonomy" id="990121"/>
    <lineage>
        <taxon>Eukaryota</taxon>
        <taxon>Metazoa</taxon>
        <taxon>Ecdysozoa</taxon>
        <taxon>Nematoda</taxon>
        <taxon>Enoplea</taxon>
        <taxon>Dorylaimia</taxon>
        <taxon>Trichinellida</taxon>
        <taxon>Trichinellidae</taxon>
        <taxon>Trichinella</taxon>
    </lineage>
</organism>
<dbReference type="GO" id="GO:0008017">
    <property type="term" value="F:microtubule binding"/>
    <property type="evidence" value="ECO:0007669"/>
    <property type="project" value="InterPro"/>
</dbReference>
<protein>
    <submittedName>
        <fullName evidence="13">Dystonin</fullName>
    </submittedName>
</protein>
<dbReference type="InterPro" id="IPR018159">
    <property type="entry name" value="Spectrin/alpha-actinin"/>
</dbReference>
<evidence type="ECO:0000259" key="11">
    <source>
        <dbReference type="PROSITE" id="PS50222"/>
    </source>
</evidence>
<gene>
    <name evidence="13" type="primary">DST</name>
    <name evidence="13" type="ORF">T12_10742</name>
</gene>
<keyword evidence="3" id="KW-0597">Phosphoprotein</keyword>
<dbReference type="InterPro" id="IPR001589">
    <property type="entry name" value="Actinin_actin-bd_CS"/>
</dbReference>
<feature type="domain" description="EF-hand" evidence="11">
    <location>
        <begin position="4484"/>
        <end position="4519"/>
    </location>
</feature>
<dbReference type="InterPro" id="IPR003108">
    <property type="entry name" value="GAR_dom"/>
</dbReference>
<feature type="region of interest" description="Disordered" evidence="9">
    <location>
        <begin position="4672"/>
        <end position="4769"/>
    </location>
</feature>
<dbReference type="GO" id="GO:0003779">
    <property type="term" value="F:actin binding"/>
    <property type="evidence" value="ECO:0007669"/>
    <property type="project" value="UniProtKB-KW"/>
</dbReference>
<evidence type="ECO:0000256" key="6">
    <source>
        <dbReference type="ARBA" id="ARBA00023203"/>
    </source>
</evidence>
<dbReference type="PROSITE" id="PS00018">
    <property type="entry name" value="EF_HAND_1"/>
    <property type="match status" value="1"/>
</dbReference>
<dbReference type="GO" id="GO:0005882">
    <property type="term" value="C:intermediate filament"/>
    <property type="evidence" value="ECO:0007669"/>
    <property type="project" value="TreeGrafter"/>
</dbReference>
<keyword evidence="2" id="KW-0963">Cytoplasm</keyword>
<dbReference type="Pfam" id="PF13499">
    <property type="entry name" value="EF-hand_7"/>
    <property type="match status" value="1"/>
</dbReference>
<dbReference type="GO" id="GO:0005737">
    <property type="term" value="C:cytoplasm"/>
    <property type="evidence" value="ECO:0007669"/>
    <property type="project" value="TreeGrafter"/>
</dbReference>
<dbReference type="SUPFAM" id="SSF46966">
    <property type="entry name" value="Spectrin repeat"/>
    <property type="match status" value="15"/>
</dbReference>
<feature type="coiled-coil region" evidence="8">
    <location>
        <begin position="698"/>
        <end position="725"/>
    </location>
</feature>
<evidence type="ECO:0000313" key="14">
    <source>
        <dbReference type="Proteomes" id="UP000054783"/>
    </source>
</evidence>
<evidence type="ECO:0000256" key="8">
    <source>
        <dbReference type="SAM" id="Coils"/>
    </source>
</evidence>
<keyword evidence="8" id="KW-0175">Coiled coil</keyword>
<feature type="compositionally biased region" description="Low complexity" evidence="9">
    <location>
        <begin position="4731"/>
        <end position="4747"/>
    </location>
</feature>
<keyword evidence="5" id="KW-0106">Calcium</keyword>
<feature type="compositionally biased region" description="Polar residues" evidence="9">
    <location>
        <begin position="4690"/>
        <end position="4711"/>
    </location>
</feature>
<feature type="coiled-coil region" evidence="8">
    <location>
        <begin position="1120"/>
        <end position="1147"/>
    </location>
</feature>
<dbReference type="Pfam" id="PF00307">
    <property type="entry name" value="CH"/>
    <property type="match status" value="2"/>
</dbReference>
<feature type="compositionally biased region" description="Polar residues" evidence="9">
    <location>
        <begin position="370"/>
        <end position="382"/>
    </location>
</feature>
<dbReference type="PROSITE" id="PS50222">
    <property type="entry name" value="EF_HAND_2"/>
    <property type="match status" value="2"/>
</dbReference>
<dbReference type="GO" id="GO:0005886">
    <property type="term" value="C:plasma membrane"/>
    <property type="evidence" value="ECO:0007669"/>
    <property type="project" value="UniProtKB-SubCell"/>
</dbReference>
<dbReference type="Gene3D" id="1.10.238.10">
    <property type="entry name" value="EF-hand"/>
    <property type="match status" value="1"/>
</dbReference>